<evidence type="ECO:0000313" key="4">
    <source>
        <dbReference type="EMBL" id="CAA0093354.1"/>
    </source>
</evidence>
<feature type="transmembrane region" description="Helical" evidence="1">
    <location>
        <begin position="12"/>
        <end position="29"/>
    </location>
</feature>
<proteinExistence type="predicted"/>
<keyword evidence="5" id="KW-1185">Reference proteome</keyword>
<dbReference type="Pfam" id="PF19040">
    <property type="entry name" value="SGNH"/>
    <property type="match status" value="1"/>
</dbReference>
<dbReference type="Proteomes" id="UP000433050">
    <property type="component" value="Unassembled WGS sequence"/>
</dbReference>
<feature type="transmembrane region" description="Helical" evidence="1">
    <location>
        <begin position="276"/>
        <end position="300"/>
    </location>
</feature>
<dbReference type="InterPro" id="IPR043968">
    <property type="entry name" value="SGNH"/>
</dbReference>
<evidence type="ECO:0000259" key="3">
    <source>
        <dbReference type="Pfam" id="PF19040"/>
    </source>
</evidence>
<feature type="transmembrane region" description="Helical" evidence="1">
    <location>
        <begin position="247"/>
        <end position="264"/>
    </location>
</feature>
<keyword evidence="1" id="KW-1133">Transmembrane helix</keyword>
<feature type="transmembrane region" description="Helical" evidence="1">
    <location>
        <begin position="76"/>
        <end position="96"/>
    </location>
</feature>
<feature type="transmembrane region" description="Helical" evidence="1">
    <location>
        <begin position="165"/>
        <end position="185"/>
    </location>
</feature>
<feature type="domain" description="SGNH" evidence="3">
    <location>
        <begin position="415"/>
        <end position="617"/>
    </location>
</feature>
<dbReference type="AlphaFoldDB" id="A0A5S9NS33"/>
<accession>A0A5S9NS33</accession>
<dbReference type="InterPro" id="IPR002656">
    <property type="entry name" value="Acyl_transf_3_dom"/>
</dbReference>
<evidence type="ECO:0000256" key="1">
    <source>
        <dbReference type="SAM" id="Phobius"/>
    </source>
</evidence>
<protein>
    <recommendedName>
        <fullName evidence="6">O-acetyltransferase OatA</fullName>
    </recommendedName>
</protein>
<evidence type="ECO:0000313" key="5">
    <source>
        <dbReference type="Proteomes" id="UP000433050"/>
    </source>
</evidence>
<dbReference type="GO" id="GO:0009103">
    <property type="term" value="P:lipopolysaccharide biosynthetic process"/>
    <property type="evidence" value="ECO:0007669"/>
    <property type="project" value="TreeGrafter"/>
</dbReference>
<sequence>MHHHLRYRAHIDGLRAVAVLGVVLFHFGANWLPGGFVGVDVFFVISGFLISKSIYADTADGSFSIFSFYERRMRRIVPAFVAVSAVTSAIALFVLLPNQLLSYARSLIWSVLAFGNVYFYRRADYFGSSAEEMPLLHYWSLGVEEQFYFLFPALILVCRRFWPKALPWAVLAILVASLVACEMVRQTNPAAAFYLLPFRAFELLIGAALALPGMRFSGNRHIGGAAILAGAGLILYGMLTITSASPFPGRLALIPCLGAALVLWGGERTESLPARLLGVAPMRFFGAISYSLYLVHWPIVVFARQLWPDMDAHLFLIGGVALSTLLGWLSWRFVEQPVRLNRVAFPRRIVFGATAAGIAVLLGFGTLTTSTRGFPGRMDPEIQRVLAYTNYAFKPVVRDGLCFVRQGQSPADIKPECLPTGSPRIVLWGSSHVAQFSGALLPMAKEHGYALGQITGAACLPLLDFTNPHSPVCDSLNKFAFEWLLTHKPEIVVLGGDAFVSPEHLADLDRAIARLNAAGIKVVVLGPVPKYKRPVPEILALRLHRQNADTGTADDMDEVTYRSDRLLTEHFANNPSVLYVSILQNMCPEMNCQLSIDGEPLEFDATHFTSKGVAYYGTRLGNLIFGSQHATTAAETAAP</sequence>
<dbReference type="GO" id="GO:0016747">
    <property type="term" value="F:acyltransferase activity, transferring groups other than amino-acyl groups"/>
    <property type="evidence" value="ECO:0007669"/>
    <property type="project" value="InterPro"/>
</dbReference>
<feature type="transmembrane region" description="Helical" evidence="1">
    <location>
        <begin position="222"/>
        <end position="241"/>
    </location>
</feature>
<dbReference type="SUPFAM" id="SSF52266">
    <property type="entry name" value="SGNH hydrolase"/>
    <property type="match status" value="1"/>
</dbReference>
<feature type="transmembrane region" description="Helical" evidence="1">
    <location>
        <begin position="349"/>
        <end position="367"/>
    </location>
</feature>
<keyword evidence="1" id="KW-0812">Transmembrane</keyword>
<gene>
    <name evidence="4" type="ORF">STARVERO_01612</name>
</gene>
<name>A0A5S9NS33_9HYPH</name>
<organism evidence="4 5">
    <name type="scientific">Starkeya nomas</name>
    <dbReference type="NCBI Taxonomy" id="2666134"/>
    <lineage>
        <taxon>Bacteria</taxon>
        <taxon>Pseudomonadati</taxon>
        <taxon>Pseudomonadota</taxon>
        <taxon>Alphaproteobacteria</taxon>
        <taxon>Hyphomicrobiales</taxon>
        <taxon>Xanthobacteraceae</taxon>
        <taxon>Starkeya</taxon>
    </lineage>
</organism>
<reference evidence="4 5" key="1">
    <citation type="submission" date="2019-12" db="EMBL/GenBank/DDBJ databases">
        <authorList>
            <person name="Reyes-Prieto M."/>
        </authorList>
    </citation>
    <scope>NUCLEOTIDE SEQUENCE [LARGE SCALE GENOMIC DNA]</scope>
    <source>
        <strain evidence="4">HF14-78462</strain>
    </source>
</reference>
<dbReference type="PANTHER" id="PTHR23028:SF53">
    <property type="entry name" value="ACYL_TRANSF_3 DOMAIN-CONTAINING PROTEIN"/>
    <property type="match status" value="1"/>
</dbReference>
<keyword evidence="1" id="KW-0472">Membrane</keyword>
<dbReference type="InterPro" id="IPR050879">
    <property type="entry name" value="Acyltransferase_3"/>
</dbReference>
<dbReference type="Pfam" id="PF01757">
    <property type="entry name" value="Acyl_transf_3"/>
    <property type="match status" value="1"/>
</dbReference>
<dbReference type="PANTHER" id="PTHR23028">
    <property type="entry name" value="ACETYLTRANSFERASE"/>
    <property type="match status" value="1"/>
</dbReference>
<dbReference type="GO" id="GO:0016020">
    <property type="term" value="C:membrane"/>
    <property type="evidence" value="ECO:0007669"/>
    <property type="project" value="TreeGrafter"/>
</dbReference>
<feature type="domain" description="Acyltransferase 3" evidence="2">
    <location>
        <begin position="11"/>
        <end position="331"/>
    </location>
</feature>
<feature type="transmembrane region" description="Helical" evidence="1">
    <location>
        <begin position="35"/>
        <end position="55"/>
    </location>
</feature>
<evidence type="ECO:0000259" key="2">
    <source>
        <dbReference type="Pfam" id="PF01757"/>
    </source>
</evidence>
<feature type="transmembrane region" description="Helical" evidence="1">
    <location>
        <begin position="191"/>
        <end position="210"/>
    </location>
</feature>
<feature type="transmembrane region" description="Helical" evidence="1">
    <location>
        <begin position="102"/>
        <end position="120"/>
    </location>
</feature>
<dbReference type="EMBL" id="CACSAS010000001">
    <property type="protein sequence ID" value="CAA0093354.1"/>
    <property type="molecule type" value="Genomic_DNA"/>
</dbReference>
<evidence type="ECO:0008006" key="6">
    <source>
        <dbReference type="Google" id="ProtNLM"/>
    </source>
</evidence>
<feature type="transmembrane region" description="Helical" evidence="1">
    <location>
        <begin position="312"/>
        <end position="329"/>
    </location>
</feature>